<protein>
    <submittedName>
        <fullName evidence="3">Uncharacterized protein</fullName>
    </submittedName>
</protein>
<keyword evidence="2" id="KW-0472">Membrane</keyword>
<dbReference type="EMBL" id="JAKWBI020000088">
    <property type="protein sequence ID" value="KAJ2903193.1"/>
    <property type="molecule type" value="Genomic_DNA"/>
</dbReference>
<feature type="transmembrane region" description="Helical" evidence="2">
    <location>
        <begin position="164"/>
        <end position="186"/>
    </location>
</feature>
<evidence type="ECO:0000313" key="3">
    <source>
        <dbReference type="EMBL" id="KAJ2903193.1"/>
    </source>
</evidence>
<comment type="caution">
    <text evidence="3">The sequence shown here is derived from an EMBL/GenBank/DDBJ whole genome shotgun (WGS) entry which is preliminary data.</text>
</comment>
<evidence type="ECO:0000256" key="1">
    <source>
        <dbReference type="SAM" id="MobiDB-lite"/>
    </source>
</evidence>
<name>A0AAD5RTU4_9PEZI</name>
<proteinExistence type="predicted"/>
<keyword evidence="2" id="KW-0812">Transmembrane</keyword>
<evidence type="ECO:0000313" key="4">
    <source>
        <dbReference type="Proteomes" id="UP001201980"/>
    </source>
</evidence>
<gene>
    <name evidence="3" type="ORF">MKZ38_010229</name>
</gene>
<keyword evidence="2" id="KW-1133">Transmembrane helix</keyword>
<organism evidence="3 4">
    <name type="scientific">Zalerion maritima</name>
    <dbReference type="NCBI Taxonomy" id="339359"/>
    <lineage>
        <taxon>Eukaryota</taxon>
        <taxon>Fungi</taxon>
        <taxon>Dikarya</taxon>
        <taxon>Ascomycota</taxon>
        <taxon>Pezizomycotina</taxon>
        <taxon>Sordariomycetes</taxon>
        <taxon>Lulworthiomycetidae</taxon>
        <taxon>Lulworthiales</taxon>
        <taxon>Lulworthiaceae</taxon>
        <taxon>Zalerion</taxon>
    </lineage>
</organism>
<evidence type="ECO:0000256" key="2">
    <source>
        <dbReference type="SAM" id="Phobius"/>
    </source>
</evidence>
<sequence length="201" mass="22151">MWTRVPVSGRPRGWHIIPRTSIPPWMRSNTAFQQPNKQPEIQLLSSCVNMKCIGLTRNSKKKSHRESPAAKRPKSRQPATWTFRYIPQPQPHPSYLWAYSEAHISTRSPPISQSPPSNPTDMPLLDVAADLLTPFCCHPLPFSALVLVTSWAIVGFPIDDWYGLLSAGALSGLTVLVLAGMVYLTAGIAFARLLRAAAGAI</sequence>
<reference evidence="3" key="1">
    <citation type="submission" date="2022-07" db="EMBL/GenBank/DDBJ databases">
        <title>Draft genome sequence of Zalerion maritima ATCC 34329, a (micro)plastics degrading marine fungus.</title>
        <authorList>
            <person name="Paco A."/>
            <person name="Goncalves M.F.M."/>
            <person name="Rocha-Santos T.A.P."/>
            <person name="Alves A."/>
        </authorList>
    </citation>
    <scope>NUCLEOTIDE SEQUENCE</scope>
    <source>
        <strain evidence="3">ATCC 34329</strain>
    </source>
</reference>
<dbReference type="AlphaFoldDB" id="A0AAD5RTU4"/>
<feature type="region of interest" description="Disordered" evidence="1">
    <location>
        <begin position="58"/>
        <end position="81"/>
    </location>
</feature>
<dbReference type="Proteomes" id="UP001201980">
    <property type="component" value="Unassembled WGS sequence"/>
</dbReference>
<keyword evidence="4" id="KW-1185">Reference proteome</keyword>
<accession>A0AAD5RTU4</accession>
<feature type="transmembrane region" description="Helical" evidence="2">
    <location>
        <begin position="140"/>
        <end position="158"/>
    </location>
</feature>